<dbReference type="KEGG" id="pkc:PKB_5053"/>
<dbReference type="PATRIC" id="fig|1301098.3.peg.5023"/>
<evidence type="ECO:0000313" key="1">
    <source>
        <dbReference type="EMBL" id="CDF86366.1"/>
    </source>
</evidence>
<dbReference type="OrthoDB" id="9204720at2"/>
<reference evidence="1 2" key="2">
    <citation type="submission" date="2014-05" db="EMBL/GenBank/DDBJ databases">
        <title>Genome sequence of the 3-chlorobenzoate degrading bacterium Pseudomonas knackmussii B13 shows multiple evidence for horizontal gene transfer.</title>
        <authorList>
            <person name="Miyazaki R."/>
            <person name="Bertelli C."/>
            <person name="Falquet L."/>
            <person name="Robinson-Rechavi M."/>
            <person name="Gharib W."/>
            <person name="Roy S."/>
            <person name="Van der Meer J.R."/>
        </authorList>
    </citation>
    <scope>NUCLEOTIDE SEQUENCE [LARGE SCALE GENOMIC DNA]</scope>
    <source>
        <strain evidence="1 2">B13</strain>
    </source>
</reference>
<sequence length="360" mass="38313">MNAVTIVLRSGMGMHLDAVRPYLNPGMPIAIGRAGAVIAEVADGNAIDDKRLAINSAAGYIDSAERYMESDGNLESIVTGLESALIGIEHCAMAGQNGSALQAMDALRRIREVAAVFLDSSGVRAERGIPASGAAAEPACHVAAAARRAVNPDERCTLCQANNHSETECAWFGNEKTLAFVQQLDKFIIERAAEFNAAPGEALKPSIFDVITGTANLPPKVPQELPSREEHIAQIERVAADLHEHGPDRVQLKPCDFCGGPPVPFVQLASQGFGAAPRLDSYGDDGLSIEAFVSCHECGSRGPIHEDDIFDASDYDSALEAGVDLWQTRDKRHAELYAAGEAEGLNLFPRPDQVSEGGEL</sequence>
<reference evidence="1 2" key="1">
    <citation type="submission" date="2013-03" db="EMBL/GenBank/DDBJ databases">
        <authorList>
            <person name="Linke B."/>
        </authorList>
    </citation>
    <scope>NUCLEOTIDE SEQUENCE [LARGE SCALE GENOMIC DNA]</scope>
    <source>
        <strain evidence="1 2">B13</strain>
    </source>
</reference>
<dbReference type="STRING" id="1301098.PKB_5053"/>
<name>A0A024HNA9_PSEKB</name>
<dbReference type="RefSeq" id="WP_043255437.1">
    <property type="nucleotide sequence ID" value="NZ_HG322950.1"/>
</dbReference>
<evidence type="ECO:0000313" key="2">
    <source>
        <dbReference type="Proteomes" id="UP000025241"/>
    </source>
</evidence>
<dbReference type="EMBL" id="HG322950">
    <property type="protein sequence ID" value="CDF86366.1"/>
    <property type="molecule type" value="Genomic_DNA"/>
</dbReference>
<accession>A0A024HNA9</accession>
<dbReference type="Proteomes" id="UP000025241">
    <property type="component" value="Chromosome I"/>
</dbReference>
<dbReference type="AlphaFoldDB" id="A0A024HNA9"/>
<proteinExistence type="predicted"/>
<dbReference type="HOGENOM" id="CLU_769176_0_0_6"/>
<gene>
    <name evidence="1" type="ORF">PKB_5053</name>
</gene>
<keyword evidence="2" id="KW-1185">Reference proteome</keyword>
<organism evidence="1 2">
    <name type="scientific">Pseudomonas knackmussii (strain DSM 6978 / CCUG 54928 / LMG 23759 / B13)</name>
    <dbReference type="NCBI Taxonomy" id="1301098"/>
    <lineage>
        <taxon>Bacteria</taxon>
        <taxon>Pseudomonadati</taxon>
        <taxon>Pseudomonadota</taxon>
        <taxon>Gammaproteobacteria</taxon>
        <taxon>Pseudomonadales</taxon>
        <taxon>Pseudomonadaceae</taxon>
        <taxon>Pseudomonas</taxon>
    </lineage>
</organism>
<protein>
    <submittedName>
        <fullName evidence="1">Uncharacterized protein</fullName>
    </submittedName>
</protein>